<evidence type="ECO:0000256" key="7">
    <source>
        <dbReference type="ARBA" id="ARBA00023136"/>
    </source>
</evidence>
<evidence type="ECO:0000256" key="8">
    <source>
        <dbReference type="SAM" id="MobiDB-lite"/>
    </source>
</evidence>
<gene>
    <name evidence="10" type="ORF">C884_00015</name>
</gene>
<feature type="transmembrane region" description="Helical" evidence="9">
    <location>
        <begin position="254"/>
        <end position="271"/>
    </location>
</feature>
<keyword evidence="5 9" id="KW-0812">Transmembrane</keyword>
<evidence type="ECO:0000256" key="1">
    <source>
        <dbReference type="ARBA" id="ARBA00004651"/>
    </source>
</evidence>
<keyword evidence="4" id="KW-1003">Cell membrane</keyword>
<comment type="subcellular location">
    <subcellularLocation>
        <location evidence="1">Cell membrane</location>
        <topology evidence="1">Multi-pass membrane protein</topology>
    </subcellularLocation>
</comment>
<feature type="transmembrane region" description="Helical" evidence="9">
    <location>
        <begin position="36"/>
        <end position="54"/>
    </location>
</feature>
<organism evidence="10 11">
    <name type="scientific">Kocuria palustris PEL</name>
    <dbReference type="NCBI Taxonomy" id="1236550"/>
    <lineage>
        <taxon>Bacteria</taxon>
        <taxon>Bacillati</taxon>
        <taxon>Actinomycetota</taxon>
        <taxon>Actinomycetes</taxon>
        <taxon>Micrococcales</taxon>
        <taxon>Micrococcaceae</taxon>
        <taxon>Kocuria</taxon>
    </lineage>
</organism>
<evidence type="ECO:0000313" key="11">
    <source>
        <dbReference type="Proteomes" id="UP000009877"/>
    </source>
</evidence>
<protein>
    <recommendedName>
        <fullName evidence="12">AI-2E family transporter</fullName>
    </recommendedName>
</protein>
<keyword evidence="3" id="KW-0813">Transport</keyword>
<dbReference type="InterPro" id="IPR002549">
    <property type="entry name" value="AI-2E-like"/>
</dbReference>
<feature type="region of interest" description="Disordered" evidence="8">
    <location>
        <begin position="420"/>
        <end position="497"/>
    </location>
</feature>
<dbReference type="EMBL" id="ANHZ02000001">
    <property type="protein sequence ID" value="EME37820.1"/>
    <property type="molecule type" value="Genomic_DNA"/>
</dbReference>
<feature type="transmembrane region" description="Helical" evidence="9">
    <location>
        <begin position="323"/>
        <end position="356"/>
    </location>
</feature>
<proteinExistence type="inferred from homology"/>
<sequence>MLHQHSDAPGPAQPPEKLDAGGGVWRDAMGRAAGRAAQILILGVLAAALVWVMIVVQLAVIAALVALILATTVGPLVNALVRRGLPRWAGSAIVFVALIVVVSGIVAAVAATVTAEWDTLSQQFAQGVDDIEGVLTDPSVPIDSQMLSDLTSSAGSMLSSQAVVSTLFSSFGTAGSVLTGTILSLVMLFFFLKDGPRMWNFLLRWFHGGVRARMAETGDRTAEVLGGYVRGIVIVATVDATLIGLGLWAIGVPLALPLAVLCFLSAFIPIVGPFFSGFFAAIVALVTLGLPSALAVAALTIIVNNVDGNLLQPLIVGKSLSLHPLIVLTALTIGGLVGGIVGTILATPLTAVAWSVIQIWSDRYQSGDDPVLGADPVDPATSAARRASLAERWRYQAMRLQPARHASRGATATDAATGQLLPAAHPPTQPLRDPVAEWPVHQPDGGTPRAEPRSEQIGDLGRPAPWDETADPDGRSSSGPDEGETANSPHDRRPAAD</sequence>
<evidence type="ECO:0000256" key="4">
    <source>
        <dbReference type="ARBA" id="ARBA00022475"/>
    </source>
</evidence>
<evidence type="ECO:0000313" key="10">
    <source>
        <dbReference type="EMBL" id="EME37820.1"/>
    </source>
</evidence>
<feature type="transmembrane region" description="Helical" evidence="9">
    <location>
        <begin position="167"/>
        <end position="192"/>
    </location>
</feature>
<keyword evidence="6 9" id="KW-1133">Transmembrane helix</keyword>
<evidence type="ECO:0000256" key="3">
    <source>
        <dbReference type="ARBA" id="ARBA00022448"/>
    </source>
</evidence>
<accession>M2YH38</accession>
<name>M2YH38_9MICC</name>
<dbReference type="PANTHER" id="PTHR21716">
    <property type="entry name" value="TRANSMEMBRANE PROTEIN"/>
    <property type="match status" value="1"/>
</dbReference>
<evidence type="ECO:0000256" key="2">
    <source>
        <dbReference type="ARBA" id="ARBA00009773"/>
    </source>
</evidence>
<feature type="transmembrane region" description="Helical" evidence="9">
    <location>
        <begin position="278"/>
        <end position="303"/>
    </location>
</feature>
<comment type="caution">
    <text evidence="10">The sequence shown here is derived from an EMBL/GenBank/DDBJ whole genome shotgun (WGS) entry which is preliminary data.</text>
</comment>
<dbReference type="Pfam" id="PF01594">
    <property type="entry name" value="AI-2E_transport"/>
    <property type="match status" value="1"/>
</dbReference>
<feature type="transmembrane region" description="Helical" evidence="9">
    <location>
        <begin position="88"/>
        <end position="111"/>
    </location>
</feature>
<dbReference type="GO" id="GO:0005886">
    <property type="term" value="C:plasma membrane"/>
    <property type="evidence" value="ECO:0007669"/>
    <property type="project" value="UniProtKB-SubCell"/>
</dbReference>
<feature type="transmembrane region" description="Helical" evidence="9">
    <location>
        <begin position="60"/>
        <end position="81"/>
    </location>
</feature>
<dbReference type="Proteomes" id="UP000009877">
    <property type="component" value="Unassembled WGS sequence"/>
</dbReference>
<keyword evidence="7 9" id="KW-0472">Membrane</keyword>
<evidence type="ECO:0000256" key="5">
    <source>
        <dbReference type="ARBA" id="ARBA00022692"/>
    </source>
</evidence>
<evidence type="ECO:0000256" key="6">
    <source>
        <dbReference type="ARBA" id="ARBA00022989"/>
    </source>
</evidence>
<evidence type="ECO:0000256" key="9">
    <source>
        <dbReference type="SAM" id="Phobius"/>
    </source>
</evidence>
<dbReference type="AlphaFoldDB" id="M2YH38"/>
<feature type="transmembrane region" description="Helical" evidence="9">
    <location>
        <begin position="228"/>
        <end position="248"/>
    </location>
</feature>
<dbReference type="PANTHER" id="PTHR21716:SF53">
    <property type="entry name" value="PERMEASE PERM-RELATED"/>
    <property type="match status" value="1"/>
</dbReference>
<dbReference type="STRING" id="71999.KPaMU14_06245"/>
<comment type="similarity">
    <text evidence="2">Belongs to the autoinducer-2 exporter (AI-2E) (TC 2.A.86) family.</text>
</comment>
<keyword evidence="11" id="KW-1185">Reference proteome</keyword>
<evidence type="ECO:0008006" key="12">
    <source>
        <dbReference type="Google" id="ProtNLM"/>
    </source>
</evidence>
<dbReference type="GO" id="GO:0055085">
    <property type="term" value="P:transmembrane transport"/>
    <property type="evidence" value="ECO:0007669"/>
    <property type="project" value="TreeGrafter"/>
</dbReference>
<reference evidence="10 11" key="1">
    <citation type="journal article" date="2014" name="Genome Announc.">
        <title>Draft Genome Sequence of Kocuria palustris PEL.</title>
        <authorList>
            <person name="Sharma G."/>
            <person name="Khatri I."/>
            <person name="Subramanian S."/>
        </authorList>
    </citation>
    <scope>NUCLEOTIDE SEQUENCE [LARGE SCALE GENOMIC DNA]</scope>
    <source>
        <strain evidence="10 11">PEL</strain>
    </source>
</reference>